<sequence length="169" mass="17583">MALRGTLGAALTALCPSCSWTDDGHGDVTMTLNVSDLDRYSSALLSGVTALATSSSLSNLLSTAQRQAFSDALATLQRTEHAITTALGDRVSLVIGQNWVQDIASDIDVIQAVLKPLSLPPSVQIILQAIDTLLPIIEALVGSVARPSSLNAEGKMTESEALAILRGKG</sequence>
<dbReference type="AlphaFoldDB" id="A0A1D8UQ91"/>
<keyword evidence="2" id="KW-1185">Reference proteome</keyword>
<protein>
    <submittedName>
        <fullName evidence="1">Uncharacterized protein</fullName>
    </submittedName>
</protein>
<dbReference type="EMBL" id="CP014674">
    <property type="protein sequence ID" value="AOX15801.1"/>
    <property type="molecule type" value="Genomic_DNA"/>
</dbReference>
<dbReference type="STRING" id="153496.A0U89_00165"/>
<evidence type="ECO:0000313" key="1">
    <source>
        <dbReference type="EMBL" id="AOX15801.1"/>
    </source>
</evidence>
<name>A0A1D8UQ91_9PROT</name>
<gene>
    <name evidence="1" type="ORF">A0U89_00165</name>
</gene>
<evidence type="ECO:0000313" key="2">
    <source>
        <dbReference type="Proteomes" id="UP000179145"/>
    </source>
</evidence>
<dbReference type="Proteomes" id="UP000179145">
    <property type="component" value="Chromosome"/>
</dbReference>
<reference evidence="1 2" key="1">
    <citation type="journal article" date="2016" name="Microb. Cell Fact.">
        <title>Dissection of exopolysaccharide biosynthesis in Kozakia baliensis.</title>
        <authorList>
            <person name="Brandt J.U."/>
            <person name="Jakob F."/>
            <person name="Behr J."/>
            <person name="Geissler A.J."/>
            <person name="Vogel R.F."/>
        </authorList>
    </citation>
    <scope>NUCLEOTIDE SEQUENCE [LARGE SCALE GENOMIC DNA]</scope>
    <source>
        <strain evidence="1 2">DSM 14400</strain>
    </source>
</reference>
<organism evidence="1 2">
    <name type="scientific">Kozakia baliensis</name>
    <dbReference type="NCBI Taxonomy" id="153496"/>
    <lineage>
        <taxon>Bacteria</taxon>
        <taxon>Pseudomonadati</taxon>
        <taxon>Pseudomonadota</taxon>
        <taxon>Alphaproteobacteria</taxon>
        <taxon>Acetobacterales</taxon>
        <taxon>Acetobacteraceae</taxon>
        <taxon>Kozakia</taxon>
    </lineage>
</organism>
<proteinExistence type="predicted"/>
<dbReference type="KEGG" id="kba:A0U89_00165"/>
<accession>A0A1D8UQ91</accession>